<protein>
    <submittedName>
        <fullName evidence="2">TRAP transporter substrate-binding protein DctP</fullName>
    </submittedName>
</protein>
<dbReference type="Pfam" id="PF03480">
    <property type="entry name" value="DctP"/>
    <property type="match status" value="1"/>
</dbReference>
<accession>A0ABR7RP69</accession>
<reference evidence="2 3" key="1">
    <citation type="journal article" date="2013" name="Int. J. Syst. Evol. Microbiol.">
        <title>Roseomonas aerophila sp. nov., isolated from air.</title>
        <authorList>
            <person name="Kim S.J."/>
            <person name="Weon H.Y."/>
            <person name="Ahn J.H."/>
            <person name="Hong S.B."/>
            <person name="Seok S.J."/>
            <person name="Whang K.S."/>
            <person name="Kwon S.W."/>
        </authorList>
    </citation>
    <scope>NUCLEOTIDE SEQUENCE [LARGE SCALE GENOMIC DNA]</scope>
    <source>
        <strain evidence="2 3">NBRC 108923</strain>
    </source>
</reference>
<dbReference type="NCBIfam" id="NF037995">
    <property type="entry name" value="TRAP_S1"/>
    <property type="match status" value="1"/>
</dbReference>
<name>A0ABR7RP69_9PROT</name>
<comment type="caution">
    <text evidence="2">The sequence shown here is derived from an EMBL/GenBank/DDBJ whole genome shotgun (WGS) entry which is preliminary data.</text>
</comment>
<dbReference type="PANTHER" id="PTHR33376:SF4">
    <property type="entry name" value="SIALIC ACID-BINDING PERIPLASMIC PROTEIN SIAP"/>
    <property type="match status" value="1"/>
</dbReference>
<proteinExistence type="predicted"/>
<dbReference type="RefSeq" id="WP_187785559.1">
    <property type="nucleotide sequence ID" value="NZ_JACTVA010000032.1"/>
</dbReference>
<dbReference type="Proteomes" id="UP000626026">
    <property type="component" value="Unassembled WGS sequence"/>
</dbReference>
<evidence type="ECO:0000313" key="3">
    <source>
        <dbReference type="Proteomes" id="UP000626026"/>
    </source>
</evidence>
<sequence>MATASQANSVAVRNLRQFIQDARDASGDWMELRLHAGGALMKGSELRRGVQTGQVQMAELLLSAEREPDPVTELDVLPGFVRDYDQSRRLAALTRPLIERRLQRDGLTLLYQMTLPPSGLYTGFAIESLAALRGTRMRVRTPMGARLASLLGANPASLDPEEVEGAFATRVATTMFTSASSGVDMRAWTFSRFFTAIDANFPRSTVVVQTRALEALPAAARAALREAAAAAEARGWAMSLAESIEAPQKLAEQGMELRRPSPAMTGELQRISTTMLEEWMVRAGEQGRRLVEAYRAA</sequence>
<dbReference type="InterPro" id="IPR018389">
    <property type="entry name" value="DctP_fam"/>
</dbReference>
<evidence type="ECO:0000313" key="2">
    <source>
        <dbReference type="EMBL" id="MBC9208399.1"/>
    </source>
</evidence>
<keyword evidence="3" id="KW-1185">Reference proteome</keyword>
<dbReference type="Gene3D" id="3.40.190.170">
    <property type="entry name" value="Bacterial extracellular solute-binding protein, family 7"/>
    <property type="match status" value="1"/>
</dbReference>
<dbReference type="EMBL" id="JACTVA010000032">
    <property type="protein sequence ID" value="MBC9208399.1"/>
    <property type="molecule type" value="Genomic_DNA"/>
</dbReference>
<dbReference type="PANTHER" id="PTHR33376">
    <property type="match status" value="1"/>
</dbReference>
<gene>
    <name evidence="2" type="primary">dctP</name>
    <name evidence="2" type="ORF">IBL26_16250</name>
</gene>
<keyword evidence="1" id="KW-0732">Signal</keyword>
<evidence type="ECO:0000256" key="1">
    <source>
        <dbReference type="ARBA" id="ARBA00022729"/>
    </source>
</evidence>
<dbReference type="InterPro" id="IPR038404">
    <property type="entry name" value="TRAP_DctP_sf"/>
</dbReference>
<organism evidence="2 3">
    <name type="scientific">Teichococcus aerophilus</name>
    <dbReference type="NCBI Taxonomy" id="1224513"/>
    <lineage>
        <taxon>Bacteria</taxon>
        <taxon>Pseudomonadati</taxon>
        <taxon>Pseudomonadota</taxon>
        <taxon>Alphaproteobacteria</taxon>
        <taxon>Acetobacterales</taxon>
        <taxon>Roseomonadaceae</taxon>
        <taxon>Roseomonas</taxon>
    </lineage>
</organism>